<dbReference type="GO" id="GO:0006999">
    <property type="term" value="P:nuclear pore organization"/>
    <property type="evidence" value="ECO:0007669"/>
    <property type="project" value="TreeGrafter"/>
</dbReference>
<keyword evidence="12" id="KW-1185">Reference proteome</keyword>
<keyword evidence="2 8" id="KW-0813">Transport</keyword>
<dbReference type="GO" id="GO:0017056">
    <property type="term" value="F:structural constituent of nuclear pore"/>
    <property type="evidence" value="ECO:0007669"/>
    <property type="project" value="TreeGrafter"/>
</dbReference>
<dbReference type="InterPro" id="IPR007846">
    <property type="entry name" value="RRM_NUP35_dom"/>
</dbReference>
<dbReference type="SUPFAM" id="SSF54928">
    <property type="entry name" value="RNA-binding domain, RBD"/>
    <property type="match status" value="1"/>
</dbReference>
<gene>
    <name evidence="11" type="primary">NUP35_2</name>
    <name evidence="11" type="ORF">EC973_009568</name>
</gene>
<keyword evidence="5" id="KW-0811">Translocation</keyword>
<dbReference type="GO" id="GO:0006607">
    <property type="term" value="P:NLS-bearing protein import into nucleus"/>
    <property type="evidence" value="ECO:0007669"/>
    <property type="project" value="TreeGrafter"/>
</dbReference>
<dbReference type="InterPro" id="IPR012677">
    <property type="entry name" value="Nucleotide-bd_a/b_plait_sf"/>
</dbReference>
<dbReference type="PROSITE" id="PS51472">
    <property type="entry name" value="RRM_NUP35"/>
    <property type="match status" value="1"/>
</dbReference>
<feature type="compositionally biased region" description="Basic and acidic residues" evidence="9">
    <location>
        <begin position="136"/>
        <end position="154"/>
    </location>
</feature>
<dbReference type="GO" id="GO:0044613">
    <property type="term" value="C:nuclear pore central transport channel"/>
    <property type="evidence" value="ECO:0007669"/>
    <property type="project" value="TreeGrafter"/>
</dbReference>
<dbReference type="PANTHER" id="PTHR21527:SF6">
    <property type="entry name" value="NUCLEOPORIN NUP35"/>
    <property type="match status" value="1"/>
</dbReference>
<dbReference type="Gene3D" id="3.30.70.330">
    <property type="match status" value="1"/>
</dbReference>
<protein>
    <submittedName>
        <fullName evidence="11">Nucleoporin nup35</fullName>
    </submittedName>
</protein>
<dbReference type="GO" id="GO:0051028">
    <property type="term" value="P:mRNA transport"/>
    <property type="evidence" value="ECO:0007669"/>
    <property type="project" value="UniProtKB-UniRule"/>
</dbReference>
<evidence type="ECO:0000256" key="9">
    <source>
        <dbReference type="SAM" id="MobiDB-lite"/>
    </source>
</evidence>
<evidence type="ECO:0000256" key="6">
    <source>
        <dbReference type="ARBA" id="ARBA00023132"/>
    </source>
</evidence>
<sequence>MFSHPSITQAKGSPRSTSSLFLPVTTTTSLYNVQPIALPEQQQQSKVQDPTVQKQVSFGETHASYFSVKPGDGSRLSKPPCFFVGSNQQSTPPLLASTSITEEQRRPSSSSAFDTKQSILPGFLSGSSSEQTNAKRQNDSHVDADPGKPSQKHESTTVNIFGILPNMIPDALLHLSKYGDIVEHHQTPGNWISVRYASSEAARNAVNSNGVIIGQNHMLGVVLAPSDHGEPKMNVSVIRSGKDLYKKLDVSKPKTIELGSGEAGVSVLGRPSVRPAGVVEKAKDVGIIHKVKETLFGW</sequence>
<dbReference type="PANTHER" id="PTHR21527">
    <property type="entry name" value="NUCLEOPORIN NUP35"/>
    <property type="match status" value="1"/>
</dbReference>
<evidence type="ECO:0000313" key="11">
    <source>
        <dbReference type="EMBL" id="KAF7725538.1"/>
    </source>
</evidence>
<proteinExistence type="predicted"/>
<dbReference type="AlphaFoldDB" id="A0A8H7ESW5"/>
<evidence type="ECO:0000313" key="12">
    <source>
        <dbReference type="Proteomes" id="UP000605846"/>
    </source>
</evidence>
<feature type="domain" description="RRM Nup35-type" evidence="10">
    <location>
        <begin position="152"/>
        <end position="231"/>
    </location>
</feature>
<evidence type="ECO:0000256" key="5">
    <source>
        <dbReference type="ARBA" id="ARBA00023010"/>
    </source>
</evidence>
<keyword evidence="6 8" id="KW-0906">Nuclear pore complex</keyword>
<organism evidence="11 12">
    <name type="scientific">Apophysomyces ossiformis</name>
    <dbReference type="NCBI Taxonomy" id="679940"/>
    <lineage>
        <taxon>Eukaryota</taxon>
        <taxon>Fungi</taxon>
        <taxon>Fungi incertae sedis</taxon>
        <taxon>Mucoromycota</taxon>
        <taxon>Mucoromycotina</taxon>
        <taxon>Mucoromycetes</taxon>
        <taxon>Mucorales</taxon>
        <taxon>Mucorineae</taxon>
        <taxon>Mucoraceae</taxon>
        <taxon>Apophysomyces</taxon>
    </lineage>
</organism>
<dbReference type="GO" id="GO:0003676">
    <property type="term" value="F:nucleic acid binding"/>
    <property type="evidence" value="ECO:0007669"/>
    <property type="project" value="InterPro"/>
</dbReference>
<dbReference type="GO" id="GO:0044615">
    <property type="term" value="C:nuclear pore nuclear basket"/>
    <property type="evidence" value="ECO:0007669"/>
    <property type="project" value="TreeGrafter"/>
</dbReference>
<accession>A0A8H7ESW5</accession>
<dbReference type="InterPro" id="IPR035979">
    <property type="entry name" value="RBD_domain_sf"/>
</dbReference>
<evidence type="ECO:0000259" key="10">
    <source>
        <dbReference type="PROSITE" id="PS51472"/>
    </source>
</evidence>
<dbReference type="GO" id="GO:0005543">
    <property type="term" value="F:phospholipid binding"/>
    <property type="evidence" value="ECO:0007669"/>
    <property type="project" value="TreeGrafter"/>
</dbReference>
<keyword evidence="7 8" id="KW-0539">Nucleus</keyword>
<evidence type="ECO:0000256" key="2">
    <source>
        <dbReference type="ARBA" id="ARBA00022448"/>
    </source>
</evidence>
<evidence type="ECO:0000256" key="7">
    <source>
        <dbReference type="ARBA" id="ARBA00023242"/>
    </source>
</evidence>
<keyword evidence="4" id="KW-0653">Protein transport</keyword>
<comment type="subcellular location">
    <subcellularLocation>
        <location evidence="1">Nucleus</location>
        <location evidence="1">Nuclear pore complex</location>
    </subcellularLocation>
</comment>
<evidence type="ECO:0000256" key="3">
    <source>
        <dbReference type="ARBA" id="ARBA00022816"/>
    </source>
</evidence>
<dbReference type="Pfam" id="PF05172">
    <property type="entry name" value="RRM_Nup35"/>
    <property type="match status" value="1"/>
</dbReference>
<keyword evidence="3 8" id="KW-0509">mRNA transport</keyword>
<dbReference type="Proteomes" id="UP000605846">
    <property type="component" value="Unassembled WGS sequence"/>
</dbReference>
<dbReference type="OrthoDB" id="1733656at2759"/>
<feature type="compositionally biased region" description="Polar residues" evidence="9">
    <location>
        <begin position="85"/>
        <end position="118"/>
    </location>
</feature>
<name>A0A8H7ESW5_9FUNG</name>
<feature type="region of interest" description="Disordered" evidence="9">
    <location>
        <begin position="79"/>
        <end position="154"/>
    </location>
</feature>
<comment type="caution">
    <text evidence="11">The sequence shown here is derived from an EMBL/GenBank/DDBJ whole genome shotgun (WGS) entry which is preliminary data.</text>
</comment>
<reference evidence="11" key="1">
    <citation type="submission" date="2020-01" db="EMBL/GenBank/DDBJ databases">
        <title>Genome Sequencing of Three Apophysomyces-Like Fungal Strains Confirms a Novel Fungal Genus in the Mucoromycota with divergent Burkholderia-like Endosymbiotic Bacteria.</title>
        <authorList>
            <person name="Stajich J.E."/>
            <person name="Macias A.M."/>
            <person name="Carter-House D."/>
            <person name="Lovett B."/>
            <person name="Kasson L.R."/>
            <person name="Berry K."/>
            <person name="Grigoriev I."/>
            <person name="Chang Y."/>
            <person name="Spatafora J."/>
            <person name="Kasson M.T."/>
        </authorList>
    </citation>
    <scope>NUCLEOTIDE SEQUENCE</scope>
    <source>
        <strain evidence="11">NRRL A-21654</strain>
    </source>
</reference>
<evidence type="ECO:0000256" key="1">
    <source>
        <dbReference type="ARBA" id="ARBA00004567"/>
    </source>
</evidence>
<evidence type="ECO:0000256" key="4">
    <source>
        <dbReference type="ARBA" id="ARBA00022927"/>
    </source>
</evidence>
<feature type="compositionally biased region" description="Polar residues" evidence="9">
    <location>
        <begin position="125"/>
        <end position="135"/>
    </location>
</feature>
<evidence type="ECO:0000256" key="8">
    <source>
        <dbReference type="PROSITE-ProRule" id="PRU00804"/>
    </source>
</evidence>
<dbReference type="EMBL" id="JABAYA010000095">
    <property type="protein sequence ID" value="KAF7725538.1"/>
    <property type="molecule type" value="Genomic_DNA"/>
</dbReference>